<organism evidence="1 2">
    <name type="scientific">Enhygromyxa salina</name>
    <dbReference type="NCBI Taxonomy" id="215803"/>
    <lineage>
        <taxon>Bacteria</taxon>
        <taxon>Pseudomonadati</taxon>
        <taxon>Myxococcota</taxon>
        <taxon>Polyangia</taxon>
        <taxon>Nannocystales</taxon>
        <taxon>Nannocystaceae</taxon>
        <taxon>Enhygromyxa</taxon>
    </lineage>
</organism>
<reference evidence="1 2" key="1">
    <citation type="submission" date="2014-12" db="EMBL/GenBank/DDBJ databases">
        <title>Genome assembly of Enhygromyxa salina DSM 15201.</title>
        <authorList>
            <person name="Sharma G."/>
            <person name="Subramanian S."/>
        </authorList>
    </citation>
    <scope>NUCLEOTIDE SEQUENCE [LARGE SCALE GENOMIC DNA]</scope>
    <source>
        <strain evidence="1 2">DSM 15201</strain>
    </source>
</reference>
<protein>
    <submittedName>
        <fullName evidence="1">Uncharacterized protein</fullName>
    </submittedName>
</protein>
<dbReference type="EMBL" id="JMCC02000040">
    <property type="protein sequence ID" value="KIG16315.1"/>
    <property type="molecule type" value="Genomic_DNA"/>
</dbReference>
<name>A0A0C2D3K7_9BACT</name>
<accession>A0A0C2D3K7</accession>
<sequence>MIVALAPLIAESVWTVAGSRGEVKSADCAGWARVRDGSIAPVEGWGGRCNA</sequence>
<gene>
    <name evidence="1" type="ORF">DB30_04775</name>
</gene>
<comment type="caution">
    <text evidence="1">The sequence shown here is derived from an EMBL/GenBank/DDBJ whole genome shotgun (WGS) entry which is preliminary data.</text>
</comment>
<proteinExistence type="predicted"/>
<dbReference type="AlphaFoldDB" id="A0A0C2D3K7"/>
<evidence type="ECO:0000313" key="2">
    <source>
        <dbReference type="Proteomes" id="UP000031599"/>
    </source>
</evidence>
<evidence type="ECO:0000313" key="1">
    <source>
        <dbReference type="EMBL" id="KIG16315.1"/>
    </source>
</evidence>
<dbReference type="Proteomes" id="UP000031599">
    <property type="component" value="Unassembled WGS sequence"/>
</dbReference>